<feature type="region of interest" description="Disordered" evidence="8">
    <location>
        <begin position="189"/>
        <end position="229"/>
    </location>
</feature>
<evidence type="ECO:0000256" key="6">
    <source>
        <dbReference type="ARBA" id="ARBA00023163"/>
    </source>
</evidence>
<keyword evidence="6" id="KW-0804">Transcription</keyword>
<feature type="compositionally biased region" description="Polar residues" evidence="8">
    <location>
        <begin position="138"/>
        <end position="159"/>
    </location>
</feature>
<dbReference type="PRINTS" id="PR00617">
    <property type="entry name" value="COPPERFIST"/>
</dbReference>
<dbReference type="SUPFAM" id="SSF57879">
    <property type="entry name" value="Zinc domain conserved in yeast copper-regulated transcription factors"/>
    <property type="match status" value="1"/>
</dbReference>
<evidence type="ECO:0000259" key="9">
    <source>
        <dbReference type="PROSITE" id="PS50073"/>
    </source>
</evidence>
<evidence type="ECO:0000256" key="7">
    <source>
        <dbReference type="ARBA" id="ARBA00023242"/>
    </source>
</evidence>
<evidence type="ECO:0000256" key="1">
    <source>
        <dbReference type="ARBA" id="ARBA00004123"/>
    </source>
</evidence>
<feature type="region of interest" description="Disordered" evidence="8">
    <location>
        <begin position="136"/>
        <end position="160"/>
    </location>
</feature>
<dbReference type="GO" id="GO:0006878">
    <property type="term" value="P:intracellular copper ion homeostasis"/>
    <property type="evidence" value="ECO:0007669"/>
    <property type="project" value="TreeGrafter"/>
</dbReference>
<evidence type="ECO:0000256" key="3">
    <source>
        <dbReference type="ARBA" id="ARBA00022833"/>
    </source>
</evidence>
<evidence type="ECO:0000256" key="5">
    <source>
        <dbReference type="ARBA" id="ARBA00023015"/>
    </source>
</evidence>
<dbReference type="AlphaFoldDB" id="A0AAN7HT87"/>
<evidence type="ECO:0000313" key="11">
    <source>
        <dbReference type="Proteomes" id="UP001304243"/>
    </source>
</evidence>
<dbReference type="FunFam" id="3.90.430.10:FF:000001">
    <property type="entry name" value="Copper fist DNA-binding protein"/>
    <property type="match status" value="1"/>
</dbReference>
<dbReference type="GO" id="GO:0005634">
    <property type="term" value="C:nucleus"/>
    <property type="evidence" value="ECO:0007669"/>
    <property type="project" value="UniProtKB-SubCell"/>
</dbReference>
<sequence>MVYIKSADGTEKKFACIKCIKGHRSSKCTHDKRELIEIKRKGRPVSQCETCRLLRKTKQVHVKCVCEPKSKGTVNNASKDNAVLDQEQISKSTDSSPANVNNINTNFSNFDSMLASTSCLECNRPKLYCNCRKPKAPSSITTSSTNSLEGSVTPPSASSPYMPGSVSHISLPYSAADIFSTTSPTMSAGLTNNNASTPNSNNNSLPSSPMRHLTIPIHDPSDDIDSDTPIYKSVEETPHLGEFANKSSDELMSQIYSGFPSSNSSIPSASSSLMREGVDDELVELSREP</sequence>
<dbReference type="GO" id="GO:0045944">
    <property type="term" value="P:positive regulation of transcription by RNA polymerase II"/>
    <property type="evidence" value="ECO:0007669"/>
    <property type="project" value="TreeGrafter"/>
</dbReference>
<dbReference type="GO" id="GO:0000978">
    <property type="term" value="F:RNA polymerase II cis-regulatory region sequence-specific DNA binding"/>
    <property type="evidence" value="ECO:0007669"/>
    <property type="project" value="TreeGrafter"/>
</dbReference>
<organism evidence="10 11">
    <name type="scientific">Mucor velutinosus</name>
    <dbReference type="NCBI Taxonomy" id="708070"/>
    <lineage>
        <taxon>Eukaryota</taxon>
        <taxon>Fungi</taxon>
        <taxon>Fungi incertae sedis</taxon>
        <taxon>Mucoromycota</taxon>
        <taxon>Mucoromycotina</taxon>
        <taxon>Mucoromycetes</taxon>
        <taxon>Mucorales</taxon>
        <taxon>Mucorineae</taxon>
        <taxon>Mucoraceae</taxon>
        <taxon>Mucor</taxon>
    </lineage>
</organism>
<dbReference type="InterPro" id="IPR051763">
    <property type="entry name" value="Copper_Homeo_Regul"/>
</dbReference>
<dbReference type="SMART" id="SM00412">
    <property type="entry name" value="Cu_FIST"/>
    <property type="match status" value="1"/>
</dbReference>
<feature type="domain" description="Copper-fist" evidence="9">
    <location>
        <begin position="13"/>
        <end position="45"/>
    </location>
</feature>
<evidence type="ECO:0000313" key="10">
    <source>
        <dbReference type="EMBL" id="KAK4515615.1"/>
    </source>
</evidence>
<dbReference type="InterPro" id="IPR036395">
    <property type="entry name" value="Cu_fist_DNA-bd_dom_sf"/>
</dbReference>
<gene>
    <name evidence="10" type="ORF">ATC70_010566</name>
</gene>
<dbReference type="PROSITE" id="PS50073">
    <property type="entry name" value="COPPER_FIST_2"/>
    <property type="match status" value="1"/>
</dbReference>
<dbReference type="RefSeq" id="XP_064682281.1">
    <property type="nucleotide sequence ID" value="XM_064829779.1"/>
</dbReference>
<keyword evidence="5" id="KW-0805">Transcription regulation</keyword>
<name>A0AAN7HT87_9FUNG</name>
<keyword evidence="4" id="KW-0186">Copper</keyword>
<protein>
    <recommendedName>
        <fullName evidence="9">Copper-fist domain-containing protein</fullName>
    </recommendedName>
</protein>
<reference evidence="10 11" key="1">
    <citation type="submission" date="2022-11" db="EMBL/GenBank/DDBJ databases">
        <title>Mucor velutinosus strain NIH1002 WGS.</title>
        <authorList>
            <person name="Subramanian P."/>
            <person name="Mullikin J.C."/>
            <person name="Segre J.A."/>
            <person name="Zelazny A.M."/>
        </authorList>
    </citation>
    <scope>NUCLEOTIDE SEQUENCE [LARGE SCALE GENOMIC DNA]</scope>
    <source>
        <strain evidence="10 11">NIH1002</strain>
    </source>
</reference>
<dbReference type="GO" id="GO:0000981">
    <property type="term" value="F:DNA-binding transcription factor activity, RNA polymerase II-specific"/>
    <property type="evidence" value="ECO:0007669"/>
    <property type="project" value="TreeGrafter"/>
</dbReference>
<comment type="caution">
    <text evidence="10">The sequence shown here is derived from an EMBL/GenBank/DDBJ whole genome shotgun (WGS) entry which is preliminary data.</text>
</comment>
<keyword evidence="7" id="KW-0539">Nucleus</keyword>
<comment type="subcellular location">
    <subcellularLocation>
        <location evidence="1">Nucleus</location>
    </subcellularLocation>
</comment>
<keyword evidence="2" id="KW-0479">Metal-binding</keyword>
<dbReference type="GeneID" id="89954252"/>
<dbReference type="GO" id="GO:0006879">
    <property type="term" value="P:intracellular iron ion homeostasis"/>
    <property type="evidence" value="ECO:0007669"/>
    <property type="project" value="TreeGrafter"/>
</dbReference>
<dbReference type="Pfam" id="PF00649">
    <property type="entry name" value="Copper-fist"/>
    <property type="match status" value="1"/>
</dbReference>
<keyword evidence="3" id="KW-0862">Zinc</keyword>
<evidence type="ECO:0000256" key="4">
    <source>
        <dbReference type="ARBA" id="ARBA00023008"/>
    </source>
</evidence>
<dbReference type="InterPro" id="IPR001083">
    <property type="entry name" value="Cu_fist_DNA-bd_dom"/>
</dbReference>
<dbReference type="PANTHER" id="PTHR28088">
    <property type="entry name" value="TRANSCRIPTIONAL ACTIVATOR HAA1-RELATED"/>
    <property type="match status" value="1"/>
</dbReference>
<dbReference type="Proteomes" id="UP001304243">
    <property type="component" value="Unassembled WGS sequence"/>
</dbReference>
<dbReference type="PANTHER" id="PTHR28088:SF5">
    <property type="entry name" value="TRANSCRIPTIONAL ACTIVATOR HAA1-RELATED"/>
    <property type="match status" value="1"/>
</dbReference>
<feature type="compositionally biased region" description="Low complexity" evidence="8">
    <location>
        <begin position="257"/>
        <end position="272"/>
    </location>
</feature>
<feature type="region of interest" description="Disordered" evidence="8">
    <location>
        <begin position="257"/>
        <end position="289"/>
    </location>
</feature>
<dbReference type="SMART" id="SM01090">
    <property type="entry name" value="Copper-fist"/>
    <property type="match status" value="1"/>
</dbReference>
<dbReference type="Gene3D" id="3.90.430.10">
    <property type="entry name" value="Copper fist DNA-binding domain"/>
    <property type="match status" value="1"/>
</dbReference>
<dbReference type="GO" id="GO:0005507">
    <property type="term" value="F:copper ion binding"/>
    <property type="evidence" value="ECO:0007669"/>
    <property type="project" value="InterPro"/>
</dbReference>
<dbReference type="EMBL" id="JASEJX010000014">
    <property type="protein sequence ID" value="KAK4515615.1"/>
    <property type="molecule type" value="Genomic_DNA"/>
</dbReference>
<evidence type="ECO:0000256" key="2">
    <source>
        <dbReference type="ARBA" id="ARBA00022723"/>
    </source>
</evidence>
<keyword evidence="11" id="KW-1185">Reference proteome</keyword>
<evidence type="ECO:0000256" key="8">
    <source>
        <dbReference type="SAM" id="MobiDB-lite"/>
    </source>
</evidence>
<accession>A0AAN7HT87</accession>
<feature type="compositionally biased region" description="Low complexity" evidence="8">
    <location>
        <begin position="190"/>
        <end position="218"/>
    </location>
</feature>
<proteinExistence type="predicted"/>